<dbReference type="AlphaFoldDB" id="A0A7T2Z014"/>
<geneLocation type="plasmid" evidence="1 2">
    <name>unnamed</name>
</geneLocation>
<protein>
    <submittedName>
        <fullName evidence="1">Uncharacterized protein</fullName>
    </submittedName>
</protein>
<dbReference type="RefSeq" id="WP_143044557.1">
    <property type="nucleotide sequence ID" value="NZ_CP065749.1"/>
</dbReference>
<accession>A0A7T2Z014</accession>
<proteinExistence type="predicted"/>
<dbReference type="Proteomes" id="UP000595064">
    <property type="component" value="Plasmid unnamed"/>
</dbReference>
<keyword evidence="1" id="KW-0614">Plasmid</keyword>
<organism evidence="1 2">
    <name type="scientific">Delftia lacustris</name>
    <dbReference type="NCBI Taxonomy" id="558537"/>
    <lineage>
        <taxon>Bacteria</taxon>
        <taxon>Pseudomonadati</taxon>
        <taxon>Pseudomonadota</taxon>
        <taxon>Betaproteobacteria</taxon>
        <taxon>Burkholderiales</taxon>
        <taxon>Comamonadaceae</taxon>
        <taxon>Delftia</taxon>
    </lineage>
</organism>
<reference evidence="1 2" key="1">
    <citation type="submission" date="2020-12" db="EMBL/GenBank/DDBJ databases">
        <title>FDA dAtabase for Regulatory Grade micrObial Sequences (FDA-ARGOS): Supporting development and validation of Infectious Disease Dx tests.</title>
        <authorList>
            <person name="Sproer C."/>
            <person name="Gronow S."/>
            <person name="Severitt S."/>
            <person name="Schroder I."/>
            <person name="Tallon L."/>
            <person name="Sadzewicz L."/>
            <person name="Zhao X."/>
            <person name="Boylan J."/>
            <person name="Ott S."/>
            <person name="Bowen H."/>
            <person name="Vavikolanu K."/>
            <person name="Mehta A."/>
            <person name="Aluvathingal J."/>
            <person name="Nadendla S."/>
            <person name="Lowell S."/>
            <person name="Myers T."/>
            <person name="Yan Y."/>
            <person name="Sichtig H."/>
        </authorList>
    </citation>
    <scope>NUCLEOTIDE SEQUENCE [LARGE SCALE GENOMIC DNA]</scope>
    <source>
        <strain evidence="1 2">FDAARGOS_890</strain>
        <plasmid evidence="1 2">unnamed</plasmid>
    </source>
</reference>
<dbReference type="EMBL" id="CP065749">
    <property type="protein sequence ID" value="QPS84955.1"/>
    <property type="molecule type" value="Genomic_DNA"/>
</dbReference>
<dbReference type="KEGG" id="dla:I6G47_32940"/>
<dbReference type="GeneID" id="94688942"/>
<sequence>MKGNDMTTATFKSAVAAANVRPKGVIVSPDLFRALEGENLLERKLATPWGFPAPSLGIELPYYDHDVYVACDPILEGYGFKLPPAST</sequence>
<keyword evidence="2" id="KW-1185">Reference proteome</keyword>
<evidence type="ECO:0000313" key="2">
    <source>
        <dbReference type="Proteomes" id="UP000595064"/>
    </source>
</evidence>
<evidence type="ECO:0000313" key="1">
    <source>
        <dbReference type="EMBL" id="QPS84955.1"/>
    </source>
</evidence>
<gene>
    <name evidence="1" type="ORF">I6G47_32940</name>
</gene>
<name>A0A7T2Z014_9BURK</name>